<keyword evidence="2" id="KW-0812">Transmembrane</keyword>
<keyword evidence="2" id="KW-1133">Transmembrane helix</keyword>
<dbReference type="EMBL" id="ASPP01041882">
    <property type="protein sequence ID" value="ETO00134.1"/>
    <property type="molecule type" value="Genomic_DNA"/>
</dbReference>
<feature type="transmembrane region" description="Helical" evidence="2">
    <location>
        <begin position="332"/>
        <end position="351"/>
    </location>
</feature>
<evidence type="ECO:0000313" key="3">
    <source>
        <dbReference type="EMBL" id="ETO00134.1"/>
    </source>
</evidence>
<evidence type="ECO:0000313" key="4">
    <source>
        <dbReference type="Proteomes" id="UP000023152"/>
    </source>
</evidence>
<evidence type="ECO:0000256" key="2">
    <source>
        <dbReference type="SAM" id="Phobius"/>
    </source>
</evidence>
<accession>X6LEY2</accession>
<proteinExistence type="predicted"/>
<sequence length="396" mass="45084">KAPDLFNAWCQSMIELLLTSEAFPSLLLSGARNVRGDIDDMYSTFETVEARRNSIMTPRTTSLHLTSPDKEDASPSSSWSPVALDNVHAYDDFGDVMQYLNQREVEGPSLLAGITKSKLTKQCHIGQVVFGLKELHQIYPKLSIPLNNIMFSICVAQANKQIQNWYQSTINALDETLHRLFMTEAAYQRKISFTKSCLFAAKLHMFVVNEEIPFHLSINMKDSNMTDPTNPVNPATGTTDKATQELAAVSSSKPSTVVKNNPATNTQVPPRSKIWMEFFCDCIPDFIDKILYLYPKLCQTGSLGKEEKDEKQRSRVICLLINKFIEKVFFCYFLYLFFFLFCFVFVLFISIHLKAHYSSEGVDNNMLRGIHDVISTSLFYLLNSHLWKKDLALLET</sequence>
<protein>
    <submittedName>
        <fullName evidence="3">Uncharacterized protein</fullName>
    </submittedName>
</protein>
<name>X6LEY2_RETFI</name>
<evidence type="ECO:0000256" key="1">
    <source>
        <dbReference type="SAM" id="MobiDB-lite"/>
    </source>
</evidence>
<reference evidence="3 4" key="1">
    <citation type="journal article" date="2013" name="Curr. Biol.">
        <title>The Genome of the Foraminiferan Reticulomyxa filosa.</title>
        <authorList>
            <person name="Glockner G."/>
            <person name="Hulsmann N."/>
            <person name="Schleicher M."/>
            <person name="Noegel A.A."/>
            <person name="Eichinger L."/>
            <person name="Gallinger C."/>
            <person name="Pawlowski J."/>
            <person name="Sierra R."/>
            <person name="Euteneuer U."/>
            <person name="Pillet L."/>
            <person name="Moustafa A."/>
            <person name="Platzer M."/>
            <person name="Groth M."/>
            <person name="Szafranski K."/>
            <person name="Schliwa M."/>
        </authorList>
    </citation>
    <scope>NUCLEOTIDE SEQUENCE [LARGE SCALE GENOMIC DNA]</scope>
</reference>
<dbReference type="Proteomes" id="UP000023152">
    <property type="component" value="Unassembled WGS sequence"/>
</dbReference>
<keyword evidence="2" id="KW-0472">Membrane</keyword>
<keyword evidence="4" id="KW-1185">Reference proteome</keyword>
<feature type="region of interest" description="Disordered" evidence="1">
    <location>
        <begin position="59"/>
        <end position="78"/>
    </location>
</feature>
<organism evidence="3 4">
    <name type="scientific">Reticulomyxa filosa</name>
    <dbReference type="NCBI Taxonomy" id="46433"/>
    <lineage>
        <taxon>Eukaryota</taxon>
        <taxon>Sar</taxon>
        <taxon>Rhizaria</taxon>
        <taxon>Retaria</taxon>
        <taxon>Foraminifera</taxon>
        <taxon>Monothalamids</taxon>
        <taxon>Reticulomyxidae</taxon>
        <taxon>Reticulomyxa</taxon>
    </lineage>
</organism>
<dbReference type="AlphaFoldDB" id="X6LEY2"/>
<gene>
    <name evidence="3" type="ORF">RFI_37325</name>
</gene>
<comment type="caution">
    <text evidence="3">The sequence shown here is derived from an EMBL/GenBank/DDBJ whole genome shotgun (WGS) entry which is preliminary data.</text>
</comment>
<feature type="non-terminal residue" evidence="3">
    <location>
        <position position="396"/>
    </location>
</feature>
<feature type="non-terminal residue" evidence="3">
    <location>
        <position position="1"/>
    </location>
</feature>